<dbReference type="SUPFAM" id="SSF46689">
    <property type="entry name" value="Homeodomain-like"/>
    <property type="match status" value="1"/>
</dbReference>
<evidence type="ECO:0000259" key="3">
    <source>
        <dbReference type="PROSITE" id="PS50977"/>
    </source>
</evidence>
<dbReference type="Proteomes" id="UP000274097">
    <property type="component" value="Unassembled WGS sequence"/>
</dbReference>
<dbReference type="Gene3D" id="1.10.357.10">
    <property type="entry name" value="Tetracycline Repressor, domain 2"/>
    <property type="match status" value="1"/>
</dbReference>
<dbReference type="EMBL" id="RFLX01000016">
    <property type="protein sequence ID" value="RMI19747.1"/>
    <property type="molecule type" value="Genomic_DNA"/>
</dbReference>
<protein>
    <submittedName>
        <fullName evidence="4">TetR/AcrR family transcriptional regulator</fullName>
    </submittedName>
</protein>
<dbReference type="PROSITE" id="PS50977">
    <property type="entry name" value="HTH_TETR_2"/>
    <property type="match status" value="1"/>
</dbReference>
<dbReference type="Proteomes" id="UP000278036">
    <property type="component" value="Unassembled WGS sequence"/>
</dbReference>
<evidence type="ECO:0000313" key="5">
    <source>
        <dbReference type="EMBL" id="RMI19747.1"/>
    </source>
</evidence>
<feature type="DNA-binding region" description="H-T-H motif" evidence="2">
    <location>
        <begin position="34"/>
        <end position="53"/>
    </location>
</feature>
<dbReference type="GO" id="GO:0003677">
    <property type="term" value="F:DNA binding"/>
    <property type="evidence" value="ECO:0007669"/>
    <property type="project" value="UniProtKB-UniRule"/>
</dbReference>
<comment type="caution">
    <text evidence="4">The sequence shown here is derived from an EMBL/GenBank/DDBJ whole genome shotgun (WGS) entry which is preliminary data.</text>
</comment>
<reference evidence="4 7" key="1">
    <citation type="submission" date="2018-09" db="EMBL/GenBank/DDBJ databases">
        <title>Roseomonas sp. nov., isolated from feces of Tibetan antelopes in the Qinghai-Tibet plateau, China.</title>
        <authorList>
            <person name="Tian Z."/>
        </authorList>
    </citation>
    <scope>NUCLEOTIDE SEQUENCE [LARGE SCALE GENOMIC DNA]</scope>
    <source>
        <strain evidence="5 6">Z23</strain>
        <strain evidence="4 7">Z24</strain>
    </source>
</reference>
<evidence type="ECO:0000256" key="2">
    <source>
        <dbReference type="PROSITE-ProRule" id="PRU00335"/>
    </source>
</evidence>
<dbReference type="AlphaFoldDB" id="A0A3A9JFZ5"/>
<dbReference type="EMBL" id="RAQU01000001">
    <property type="protein sequence ID" value="RKK06247.1"/>
    <property type="molecule type" value="Genomic_DNA"/>
</dbReference>
<dbReference type="InterPro" id="IPR001647">
    <property type="entry name" value="HTH_TetR"/>
</dbReference>
<dbReference type="Pfam" id="PF17928">
    <property type="entry name" value="TetR_C_22"/>
    <property type="match status" value="1"/>
</dbReference>
<dbReference type="InterPro" id="IPR041674">
    <property type="entry name" value="TetR_C_22"/>
</dbReference>
<organism evidence="4 7">
    <name type="scientific">Teichococcus wenyumeiae</name>
    <dbReference type="NCBI Taxonomy" id="2478470"/>
    <lineage>
        <taxon>Bacteria</taxon>
        <taxon>Pseudomonadati</taxon>
        <taxon>Pseudomonadota</taxon>
        <taxon>Alphaproteobacteria</taxon>
        <taxon>Acetobacterales</taxon>
        <taxon>Roseomonadaceae</taxon>
        <taxon>Roseomonas</taxon>
    </lineage>
</organism>
<feature type="domain" description="HTH tetR-type" evidence="3">
    <location>
        <begin position="11"/>
        <end position="71"/>
    </location>
</feature>
<evidence type="ECO:0000256" key="1">
    <source>
        <dbReference type="ARBA" id="ARBA00023125"/>
    </source>
</evidence>
<accession>A0A3A9JFZ5</accession>
<keyword evidence="1 2" id="KW-0238">DNA-binding</keyword>
<name>A0A3A9JFZ5_9PROT</name>
<evidence type="ECO:0000313" key="6">
    <source>
        <dbReference type="Proteomes" id="UP000274097"/>
    </source>
</evidence>
<dbReference type="InterPro" id="IPR009057">
    <property type="entry name" value="Homeodomain-like_sf"/>
</dbReference>
<evidence type="ECO:0000313" key="4">
    <source>
        <dbReference type="EMBL" id="RKK06247.1"/>
    </source>
</evidence>
<gene>
    <name evidence="4" type="ORF">D6Z83_00285</name>
    <name evidence="5" type="ORF">EBE87_19055</name>
</gene>
<keyword evidence="6" id="KW-1185">Reference proteome</keyword>
<proteinExistence type="predicted"/>
<dbReference type="InParanoid" id="A0A3A9JFZ5"/>
<sequence>MPRQPLRARGRSRYEALLDAVDALLADSPPALISLQDVARQAKAPLASVYHYFPNSTAAFLGLAQRYHSLFEAVYEEPIATVPDSWPELIRLLIQRSRRVYDAYPTTMRLFLGADVAGRIREADLDANRQFGQHQYKLLRQYYVIPEDPSLIEKLAISVTITDAIWSLSYIRHGRLTDEMVEEAVQAKEAYLAAYIPLRARRREEGPEDREASESNQH</sequence>
<evidence type="ECO:0000313" key="7">
    <source>
        <dbReference type="Proteomes" id="UP000278036"/>
    </source>
</evidence>